<gene>
    <name evidence="7" type="ORF">NNL38_17200</name>
</gene>
<proteinExistence type="predicted"/>
<feature type="transmembrane region" description="Helical" evidence="6">
    <location>
        <begin position="74"/>
        <end position="91"/>
    </location>
</feature>
<dbReference type="Proteomes" id="UP001057998">
    <property type="component" value="Chromosome 2"/>
</dbReference>
<keyword evidence="2" id="KW-1003">Cell membrane</keyword>
<organism evidence="7 8">
    <name type="scientific">Photobacterium atrarenae</name>
    <dbReference type="NCBI Taxonomy" id="865757"/>
    <lineage>
        <taxon>Bacteria</taxon>
        <taxon>Pseudomonadati</taxon>
        <taxon>Pseudomonadota</taxon>
        <taxon>Gammaproteobacteria</taxon>
        <taxon>Vibrionales</taxon>
        <taxon>Vibrionaceae</taxon>
        <taxon>Photobacterium</taxon>
    </lineage>
</organism>
<dbReference type="PANTHER" id="PTHR30086">
    <property type="entry name" value="ARGININE EXPORTER PROTEIN ARGO"/>
    <property type="match status" value="1"/>
</dbReference>
<evidence type="ECO:0000256" key="1">
    <source>
        <dbReference type="ARBA" id="ARBA00004651"/>
    </source>
</evidence>
<dbReference type="Pfam" id="PF01810">
    <property type="entry name" value="LysE"/>
    <property type="match status" value="1"/>
</dbReference>
<dbReference type="InterPro" id="IPR001123">
    <property type="entry name" value="LeuE-type"/>
</dbReference>
<feature type="transmembrane region" description="Helical" evidence="6">
    <location>
        <begin position="44"/>
        <end position="67"/>
    </location>
</feature>
<accession>A0ABY5GMJ6</accession>
<evidence type="ECO:0000256" key="4">
    <source>
        <dbReference type="ARBA" id="ARBA00022989"/>
    </source>
</evidence>
<evidence type="ECO:0000256" key="5">
    <source>
        <dbReference type="ARBA" id="ARBA00023136"/>
    </source>
</evidence>
<keyword evidence="3 6" id="KW-0812">Transmembrane</keyword>
<dbReference type="RefSeq" id="WP_255391661.1">
    <property type="nucleotide sequence ID" value="NZ_CP101509.1"/>
</dbReference>
<evidence type="ECO:0000256" key="2">
    <source>
        <dbReference type="ARBA" id="ARBA00022475"/>
    </source>
</evidence>
<evidence type="ECO:0000256" key="3">
    <source>
        <dbReference type="ARBA" id="ARBA00022692"/>
    </source>
</evidence>
<feature type="transmembrane region" description="Helical" evidence="6">
    <location>
        <begin position="178"/>
        <end position="195"/>
    </location>
</feature>
<dbReference type="PANTHER" id="PTHR30086:SF20">
    <property type="entry name" value="ARGININE EXPORTER PROTEIN ARGO-RELATED"/>
    <property type="match status" value="1"/>
</dbReference>
<name>A0ABY5GMJ6_9GAMM</name>
<reference evidence="7" key="1">
    <citation type="submission" date="2022-07" db="EMBL/GenBank/DDBJ databases">
        <title>Genome sequencing of Photobacterium atrarenae GJH2-4.</title>
        <authorList>
            <person name="Park S.-J."/>
        </authorList>
    </citation>
    <scope>NUCLEOTIDE SEQUENCE</scope>
    <source>
        <strain evidence="7">GJH2-4</strain>
    </source>
</reference>
<sequence length="197" mass="21543">MDYQHLLALASFAFVSTVSPGPNNIMLMASGANVGFLRTVPHMLGIVFGFSFMVILVGVGLMGVFTAYPVVHQILQVGCLLYLFYLAFKIARSRAGSHNALDYRPLSFLAAANFQWINPKAWSMALTAVSVYNLSANWQGVVLVSAVFAAVNVPSVSVWTVAGKQLQHLLNNTERMKWFNYGMAALLVASTLPMMDF</sequence>
<evidence type="ECO:0000256" key="6">
    <source>
        <dbReference type="SAM" id="Phobius"/>
    </source>
</evidence>
<evidence type="ECO:0000313" key="8">
    <source>
        <dbReference type="Proteomes" id="UP001057998"/>
    </source>
</evidence>
<keyword evidence="4 6" id="KW-1133">Transmembrane helix</keyword>
<keyword evidence="8" id="KW-1185">Reference proteome</keyword>
<dbReference type="EMBL" id="CP101509">
    <property type="protein sequence ID" value="UTV30315.1"/>
    <property type="molecule type" value="Genomic_DNA"/>
</dbReference>
<feature type="transmembrane region" description="Helical" evidence="6">
    <location>
        <begin position="140"/>
        <end position="162"/>
    </location>
</feature>
<evidence type="ECO:0000313" key="7">
    <source>
        <dbReference type="EMBL" id="UTV30315.1"/>
    </source>
</evidence>
<comment type="subcellular location">
    <subcellularLocation>
        <location evidence="1">Cell membrane</location>
        <topology evidence="1">Multi-pass membrane protein</topology>
    </subcellularLocation>
</comment>
<keyword evidence="5 6" id="KW-0472">Membrane</keyword>
<protein>
    <submittedName>
        <fullName evidence="7">LysE family translocator</fullName>
    </submittedName>
</protein>